<comment type="function">
    <text evidence="11">A helicase/nuclease that prepares dsDNA breaks (DSB) for recombinational DNA repair. Binds to DSBs and unwinds DNA via a highly rapid and processive ATP-dependent bidirectional helicase activity. Unwinds dsDNA until it encounters a Chi (crossover hotspot instigator) sequence from the 3' direction. Cuts ssDNA a few nucleotides 3' to the Chi site. The properties and activities of the enzyme are changed at Chi. The Chi-altered holoenzyme produces a long 3'-ssDNA overhang and facilitates RecA-binding to the ssDNA for homologous DNA recombination and repair. Holoenzyme degrades any linearized DNA that is unable to undergo homologous recombination. In the holoenzyme this subunit has ssDNA-dependent ATPase and 5'-3' helicase activity. When added to pre-assembled RecBC greatly stimulates nuclease activity and augments holoenzyme processivity. Negatively regulates the RecA-loading ability of RecBCD.</text>
</comment>
<dbReference type="Pfam" id="PF13538">
    <property type="entry name" value="UvrD_C_2"/>
    <property type="match status" value="1"/>
</dbReference>
<evidence type="ECO:0000256" key="8">
    <source>
        <dbReference type="ARBA" id="ARBA00023125"/>
    </source>
</evidence>
<evidence type="ECO:0000256" key="7">
    <source>
        <dbReference type="ARBA" id="ARBA00022840"/>
    </source>
</evidence>
<accession>A0ABQ1V895</accession>
<dbReference type="EC" id="5.6.2.3" evidence="11"/>
<dbReference type="SUPFAM" id="SSF52540">
    <property type="entry name" value="P-loop containing nucleoside triphosphate hydrolases"/>
    <property type="match status" value="2"/>
</dbReference>
<dbReference type="InterPro" id="IPR050534">
    <property type="entry name" value="Coronavir_polyprotein_1ab"/>
</dbReference>
<evidence type="ECO:0000256" key="1">
    <source>
        <dbReference type="ARBA" id="ARBA00022722"/>
    </source>
</evidence>
<dbReference type="HAMAP" id="MF_01487">
    <property type="entry name" value="RecD"/>
    <property type="match status" value="1"/>
</dbReference>
<keyword evidence="9 11" id="KW-0234">DNA repair</keyword>
<evidence type="ECO:0000256" key="5">
    <source>
        <dbReference type="ARBA" id="ARBA00022806"/>
    </source>
</evidence>
<proteinExistence type="inferred from homology"/>
<dbReference type="InterPro" id="IPR027417">
    <property type="entry name" value="P-loop_NTPase"/>
</dbReference>
<comment type="miscellaneous">
    <text evidence="11">In the RecBCD complex, RecB has a slow 3'-5' helicase, an exonuclease activity and loads RecA onto ssDNA, RecD has a fast 5'-3' helicase activity, while RecC stimulates the ATPase and processivity of the RecB helicase and contributes to recognition of the Chi site.</text>
</comment>
<keyword evidence="2 11" id="KW-0547">Nucleotide-binding</keyword>
<evidence type="ECO:0000313" key="13">
    <source>
        <dbReference type="EMBL" id="GGF43652.1"/>
    </source>
</evidence>
<reference evidence="14" key="1">
    <citation type="journal article" date="2019" name="Int. J. Syst. Evol. Microbiol.">
        <title>The Global Catalogue of Microorganisms (GCM) 10K type strain sequencing project: providing services to taxonomists for standard genome sequencing and annotation.</title>
        <authorList>
            <consortium name="The Broad Institute Genomics Platform"/>
            <consortium name="The Broad Institute Genome Sequencing Center for Infectious Disease"/>
            <person name="Wu L."/>
            <person name="Ma J."/>
        </authorList>
    </citation>
    <scope>NUCLEOTIDE SEQUENCE [LARGE SCALE GENOMIC DNA]</scope>
    <source>
        <strain evidence="14">CCM 7855</strain>
    </source>
</reference>
<dbReference type="Gene3D" id="1.10.10.1020">
    <property type="entry name" value="RecBCD complex, subunit RecD, N-terminal domain"/>
    <property type="match status" value="1"/>
</dbReference>
<comment type="catalytic activity">
    <reaction evidence="11">
        <text>ATP + H2O = ADP + phosphate + H(+)</text>
        <dbReference type="Rhea" id="RHEA:13065"/>
        <dbReference type="ChEBI" id="CHEBI:15377"/>
        <dbReference type="ChEBI" id="CHEBI:15378"/>
        <dbReference type="ChEBI" id="CHEBI:30616"/>
        <dbReference type="ChEBI" id="CHEBI:43474"/>
        <dbReference type="ChEBI" id="CHEBI:456216"/>
        <dbReference type="EC" id="5.6.2.3"/>
    </reaction>
</comment>
<keyword evidence="6 11" id="KW-0269">Exonuclease</keyword>
<sequence length="627" mass="65978">MNDDHRIALRAQGVLADFNRAGVLGPADVHVAHRLVTIRRAEVDPDVVLAVALTVRAVRAGSVCIDLARLRDIPPDSDTGTDPAELPWPDPLTLPGKVRASALATTSPDSPLQPLRVVTTDDGASLLYLDRYFLEEQRVRAILAERAAGEPAVDVARVAAELGALFPPDPDAPGPDRQRMAAAVAATRWTTVLAGGPGTGKTHTAARIIALLHALHGSGLRVGLCAPTGRAAASLQDAVAAQSAQIALPDAEAVTIHRLLGPRPGGGNRFRHHATNRLPHDVIIVDEASMVSLTLMYHLLEALRPTTRLVMIGDPDQLASVDAGAVLADLVHRSHTGELAGPLAELVGTDTGPADTAAAPTDIDATVAAPERSEMADGVVRLRRRRRFGARIGRLADAVRAGDADEALSILDAGMPDLTLEPAEEAHIARGEVAAWVQAMAAAADRGDAEAALAALGGHRVLCAHREGPAGVRQWAQRVTAWGSGGGAPFADAERPWYPGRPLLLTETDHRARLFNGDTGIVVADDDRLMAAFGRGSDLRLVHPGRLRGVASAYAMTIHRSQGSQYRAVAVVIPPADSALLSRELLYTAITRATDSVRLIGTAEGLRAGVERKVLRASGLRSSIIDV</sequence>
<dbReference type="Pfam" id="PF13245">
    <property type="entry name" value="AAA_19"/>
    <property type="match status" value="1"/>
</dbReference>
<protein>
    <recommendedName>
        <fullName evidence="11">RecBCD enzyme subunit RecD</fullName>
        <ecNumber evidence="11">5.6.2.3</ecNumber>
    </recommendedName>
    <alternativeName>
        <fullName evidence="11">DNA 5'-3' helicase subunit RecD</fullName>
    </alternativeName>
    <alternativeName>
        <fullName evidence="11">Exonuclease V subunit RecD</fullName>
        <shortName evidence="11">ExoV subunit RecD</shortName>
    </alternativeName>
    <alternativeName>
        <fullName evidence="11">Helicase/nuclease RecBCD subunit RecD</fullName>
    </alternativeName>
</protein>
<dbReference type="Gene3D" id="3.40.50.300">
    <property type="entry name" value="P-loop containing nucleotide triphosphate hydrolases"/>
    <property type="match status" value="3"/>
</dbReference>
<keyword evidence="10 11" id="KW-0413">Isomerase</keyword>
<feature type="binding site" evidence="11">
    <location>
        <begin position="195"/>
        <end position="202"/>
    </location>
    <ligand>
        <name>ATP</name>
        <dbReference type="ChEBI" id="CHEBI:30616"/>
    </ligand>
</feature>
<dbReference type="PANTHER" id="PTHR43788">
    <property type="entry name" value="DNA2/NAM7 HELICASE FAMILY MEMBER"/>
    <property type="match status" value="1"/>
</dbReference>
<dbReference type="SMART" id="SM00382">
    <property type="entry name" value="AAA"/>
    <property type="match status" value="1"/>
</dbReference>
<keyword evidence="1 11" id="KW-0540">Nuclease</keyword>
<evidence type="ECO:0000256" key="11">
    <source>
        <dbReference type="HAMAP-Rule" id="MF_01487"/>
    </source>
</evidence>
<keyword evidence="14" id="KW-1185">Reference proteome</keyword>
<name>A0ABQ1V895_9NOCA</name>
<dbReference type="CDD" id="cd18809">
    <property type="entry name" value="SF1_C_RecD"/>
    <property type="match status" value="1"/>
</dbReference>
<keyword evidence="4 11" id="KW-0378">Hydrolase</keyword>
<evidence type="ECO:0000256" key="6">
    <source>
        <dbReference type="ARBA" id="ARBA00022839"/>
    </source>
</evidence>
<comment type="subunit">
    <text evidence="11">Heterotrimer of RecB, RecC and RecD. All subunits contribute to DNA-binding.</text>
</comment>
<dbReference type="Pfam" id="PF21185">
    <property type="entry name" value="RecD_N"/>
    <property type="match status" value="1"/>
</dbReference>
<organism evidence="13 14">
    <name type="scientific">Williamsia phyllosphaerae</name>
    <dbReference type="NCBI Taxonomy" id="885042"/>
    <lineage>
        <taxon>Bacteria</taxon>
        <taxon>Bacillati</taxon>
        <taxon>Actinomycetota</taxon>
        <taxon>Actinomycetes</taxon>
        <taxon>Mycobacteriales</taxon>
        <taxon>Nocardiaceae</taxon>
        <taxon>Williamsia</taxon>
    </lineage>
</organism>
<dbReference type="RefSeq" id="WP_188492985.1">
    <property type="nucleotide sequence ID" value="NZ_BMCS01000003.1"/>
</dbReference>
<gene>
    <name evidence="11 13" type="primary">recD</name>
    <name evidence="13" type="ORF">GCM10007298_44230</name>
</gene>
<evidence type="ECO:0000256" key="3">
    <source>
        <dbReference type="ARBA" id="ARBA00022763"/>
    </source>
</evidence>
<evidence type="ECO:0000256" key="4">
    <source>
        <dbReference type="ARBA" id="ARBA00022801"/>
    </source>
</evidence>
<comment type="similarity">
    <text evidence="11">Belongs to the RecD family.</text>
</comment>
<dbReference type="InterPro" id="IPR041851">
    <property type="entry name" value="RecD_N_sf"/>
</dbReference>
<feature type="domain" description="AAA+ ATPase" evidence="12">
    <location>
        <begin position="187"/>
        <end position="386"/>
    </location>
</feature>
<keyword evidence="3 11" id="KW-0227">DNA damage</keyword>
<dbReference type="EMBL" id="BMCS01000003">
    <property type="protein sequence ID" value="GGF43652.1"/>
    <property type="molecule type" value="Genomic_DNA"/>
</dbReference>
<dbReference type="Proteomes" id="UP000632454">
    <property type="component" value="Unassembled WGS sequence"/>
</dbReference>
<evidence type="ECO:0000256" key="10">
    <source>
        <dbReference type="ARBA" id="ARBA00023235"/>
    </source>
</evidence>
<dbReference type="NCBIfam" id="TIGR01447">
    <property type="entry name" value="recD"/>
    <property type="match status" value="1"/>
</dbReference>
<evidence type="ECO:0000256" key="9">
    <source>
        <dbReference type="ARBA" id="ARBA00023204"/>
    </source>
</evidence>
<evidence type="ECO:0000256" key="2">
    <source>
        <dbReference type="ARBA" id="ARBA00022741"/>
    </source>
</evidence>
<dbReference type="InterPro" id="IPR003593">
    <property type="entry name" value="AAA+_ATPase"/>
</dbReference>
<keyword evidence="8 11" id="KW-0238">DNA-binding</keyword>
<dbReference type="InterPro" id="IPR049550">
    <property type="entry name" value="RecD_N"/>
</dbReference>
<keyword evidence="7 11" id="KW-0067">ATP-binding</keyword>
<evidence type="ECO:0000259" key="12">
    <source>
        <dbReference type="SMART" id="SM00382"/>
    </source>
</evidence>
<dbReference type="InterPro" id="IPR006344">
    <property type="entry name" value="RecD"/>
</dbReference>
<comment type="caution">
    <text evidence="13">The sequence shown here is derived from an EMBL/GenBank/DDBJ whole genome shotgun (WGS) entry which is preliminary data.</text>
</comment>
<keyword evidence="5 11" id="KW-0347">Helicase</keyword>
<evidence type="ECO:0000313" key="14">
    <source>
        <dbReference type="Proteomes" id="UP000632454"/>
    </source>
</evidence>
<dbReference type="CDD" id="cd17933">
    <property type="entry name" value="DEXSc_RecD-like"/>
    <property type="match status" value="1"/>
</dbReference>
<dbReference type="InterPro" id="IPR027785">
    <property type="entry name" value="UvrD-like_helicase_C"/>
</dbReference>
<dbReference type="PANTHER" id="PTHR43788:SF6">
    <property type="entry name" value="DNA HELICASE B"/>
    <property type="match status" value="1"/>
</dbReference>